<dbReference type="PANTHER" id="PTHR42865:SF5">
    <property type="entry name" value="L-CYSTINE TRANSPORTER TCYP"/>
    <property type="match status" value="1"/>
</dbReference>
<keyword evidence="4" id="KW-0813">Transport</keyword>
<feature type="transmembrane region" description="Helical" evidence="10">
    <location>
        <begin position="302"/>
        <end position="331"/>
    </location>
</feature>
<evidence type="ECO:0000256" key="9">
    <source>
        <dbReference type="ARBA" id="ARBA00031293"/>
    </source>
</evidence>
<sequence>MYSLLAFLITLVLFYILYKMQQRKMSLMVRVLTATAMGAILGYFFQGHTDYVVIFGKIYANLLMAFVIPLLLFSIIATIINIGDLKTLGSIGGKTLGFLSLHNILGSVIAIIMGQLMNLGLNAGIDMVSTDELAEVPHFSQVIVSFFPRNIIDNMANNKVIPVVIFAVIIGIIILIYEDKQEIKPFIDFIVAGNKVMNKTIGSIVKFTPYAVLSLLANQVATLDFSFVTSLLILLLAVYICCFFHTFITTSGLITLFGRHNPLIVQRKLFPAWLIGFTTQSSIGSIPANIRCQKELGVPENIASISASVGTTFGMPGCASIWPVLLAIFTVNALNIDFSVNQYFLMVGAALLASIGTVGVPGTGTIQATALFAAMGLPVEMILVLSPIAGMADMARTSTNVHAGASTGFMVAASNHLIDEEQFHQTTAQLDA</sequence>
<dbReference type="GO" id="GO:0015184">
    <property type="term" value="F:L-cystine transmembrane transporter activity"/>
    <property type="evidence" value="ECO:0007669"/>
    <property type="project" value="TreeGrafter"/>
</dbReference>
<dbReference type="OrthoDB" id="7778689at2"/>
<evidence type="ECO:0000256" key="8">
    <source>
        <dbReference type="ARBA" id="ARBA00023136"/>
    </source>
</evidence>
<dbReference type="Pfam" id="PF00375">
    <property type="entry name" value="SDF"/>
    <property type="match status" value="1"/>
</dbReference>
<evidence type="ECO:0000256" key="3">
    <source>
        <dbReference type="ARBA" id="ARBA00022031"/>
    </source>
</evidence>
<dbReference type="InterPro" id="IPR036458">
    <property type="entry name" value="Na:dicarbo_symporter_sf"/>
</dbReference>
<proteinExistence type="inferred from homology"/>
<feature type="transmembrane region" description="Helical" evidence="10">
    <location>
        <begin position="227"/>
        <end position="257"/>
    </location>
</feature>
<dbReference type="Proteomes" id="UP000234384">
    <property type="component" value="Unassembled WGS sequence"/>
</dbReference>
<protein>
    <recommendedName>
        <fullName evidence="3">L-cystine uptake protein TcyP</fullName>
    </recommendedName>
    <alternativeName>
        <fullName evidence="9">Transporter of cystine TcyP</fullName>
    </alternativeName>
</protein>
<feature type="transmembrane region" description="Helical" evidence="10">
    <location>
        <begin position="27"/>
        <end position="46"/>
    </location>
</feature>
<accession>A0A2I1K513</accession>
<dbReference type="InterPro" id="IPR001991">
    <property type="entry name" value="Na-dicarboxylate_symporter"/>
</dbReference>
<dbReference type="Gene3D" id="1.10.3860.10">
    <property type="entry name" value="Sodium:dicarboxylate symporter"/>
    <property type="match status" value="1"/>
</dbReference>
<feature type="transmembrane region" description="Helical" evidence="10">
    <location>
        <begin position="366"/>
        <end position="386"/>
    </location>
</feature>
<feature type="transmembrane region" description="Helical" evidence="10">
    <location>
        <begin position="58"/>
        <end position="83"/>
    </location>
</feature>
<dbReference type="AlphaFoldDB" id="A0A2I1K513"/>
<feature type="transmembrane region" description="Helical" evidence="10">
    <location>
        <begin position="160"/>
        <end position="177"/>
    </location>
</feature>
<dbReference type="RefSeq" id="WP_006700886.1">
    <property type="nucleotide sequence ID" value="NZ_PKHE01000001.1"/>
</dbReference>
<feature type="transmembrane region" description="Helical" evidence="10">
    <location>
        <begin position="95"/>
        <end position="117"/>
    </location>
</feature>
<keyword evidence="8 10" id="KW-0472">Membrane</keyword>
<dbReference type="PRINTS" id="PR00173">
    <property type="entry name" value="EDTRNSPORT"/>
</dbReference>
<keyword evidence="5 10" id="KW-0812">Transmembrane</keyword>
<evidence type="ECO:0000256" key="6">
    <source>
        <dbReference type="ARBA" id="ARBA00022970"/>
    </source>
</evidence>
<dbReference type="GO" id="GO:0005886">
    <property type="term" value="C:plasma membrane"/>
    <property type="evidence" value="ECO:0007669"/>
    <property type="project" value="TreeGrafter"/>
</dbReference>
<comment type="caution">
    <text evidence="11">The sequence shown here is derived from an EMBL/GenBank/DDBJ whole genome shotgun (WGS) entry which is preliminary data.</text>
</comment>
<evidence type="ECO:0000256" key="2">
    <source>
        <dbReference type="ARBA" id="ARBA00006148"/>
    </source>
</evidence>
<dbReference type="GO" id="GO:0015293">
    <property type="term" value="F:symporter activity"/>
    <property type="evidence" value="ECO:0007669"/>
    <property type="project" value="InterPro"/>
</dbReference>
<evidence type="ECO:0000313" key="12">
    <source>
        <dbReference type="Proteomes" id="UP000234384"/>
    </source>
</evidence>
<feature type="transmembrane region" description="Helical" evidence="10">
    <location>
        <begin position="5"/>
        <end position="20"/>
    </location>
</feature>
<feature type="transmembrane region" description="Helical" evidence="10">
    <location>
        <begin position="343"/>
        <end position="360"/>
    </location>
</feature>
<evidence type="ECO:0000313" key="11">
    <source>
        <dbReference type="EMBL" id="PKY90734.1"/>
    </source>
</evidence>
<reference evidence="11 12" key="1">
    <citation type="submission" date="2017-12" db="EMBL/GenBank/DDBJ databases">
        <title>Phylogenetic diversity of female urinary microbiome.</title>
        <authorList>
            <person name="Thomas-White K."/>
            <person name="Wolfe A.J."/>
        </authorList>
    </citation>
    <scope>NUCLEOTIDE SEQUENCE [LARGE SCALE GENOMIC DNA]</scope>
    <source>
        <strain evidence="11 12">UMB0898</strain>
    </source>
</reference>
<name>A0A2I1K513_9LACT</name>
<organism evidence="11 12">
    <name type="scientific">Falseniella ignava</name>
    <dbReference type="NCBI Taxonomy" id="137730"/>
    <lineage>
        <taxon>Bacteria</taxon>
        <taxon>Bacillati</taxon>
        <taxon>Bacillota</taxon>
        <taxon>Bacilli</taxon>
        <taxon>Lactobacillales</taxon>
        <taxon>Aerococcaceae</taxon>
        <taxon>Falseniella</taxon>
    </lineage>
</organism>
<evidence type="ECO:0000256" key="10">
    <source>
        <dbReference type="SAM" id="Phobius"/>
    </source>
</evidence>
<comment type="subcellular location">
    <subcellularLocation>
        <location evidence="1">Membrane</location>
        <topology evidence="1">Multi-pass membrane protein</topology>
    </subcellularLocation>
</comment>
<dbReference type="PANTHER" id="PTHR42865">
    <property type="entry name" value="PROTON/GLUTAMATE-ASPARTATE SYMPORTER"/>
    <property type="match status" value="1"/>
</dbReference>
<evidence type="ECO:0000256" key="7">
    <source>
        <dbReference type="ARBA" id="ARBA00022989"/>
    </source>
</evidence>
<evidence type="ECO:0000256" key="4">
    <source>
        <dbReference type="ARBA" id="ARBA00022448"/>
    </source>
</evidence>
<keyword evidence="7 10" id="KW-1133">Transmembrane helix</keyword>
<dbReference type="EMBL" id="PKHE01000001">
    <property type="protein sequence ID" value="PKY90734.1"/>
    <property type="molecule type" value="Genomic_DNA"/>
</dbReference>
<gene>
    <name evidence="11" type="ORF">CYJ57_00740</name>
</gene>
<dbReference type="SUPFAM" id="SSF118215">
    <property type="entry name" value="Proton glutamate symport protein"/>
    <property type="match status" value="1"/>
</dbReference>
<evidence type="ECO:0000256" key="5">
    <source>
        <dbReference type="ARBA" id="ARBA00022692"/>
    </source>
</evidence>
<evidence type="ECO:0000256" key="1">
    <source>
        <dbReference type="ARBA" id="ARBA00004141"/>
    </source>
</evidence>
<keyword evidence="6" id="KW-0029">Amino-acid transport</keyword>
<comment type="similarity">
    <text evidence="2">Belongs to the dicarboxylate/amino acid:cation symporter (DAACS) (TC 2.A.23) family.</text>
</comment>